<reference evidence="5 6" key="1">
    <citation type="submission" date="2018-07" db="EMBL/GenBank/DDBJ databases">
        <title>Genomic Encyclopedia of Type Strains, Phase IV (KMG-IV): sequencing the most valuable type-strain genomes for metagenomic binning, comparative biology and taxonomic classification.</title>
        <authorList>
            <person name="Goeker M."/>
        </authorList>
    </citation>
    <scope>NUCLEOTIDE SEQUENCE [LARGE SCALE GENOMIC DNA]</scope>
    <source>
        <strain evidence="5 6">DSM 4134</strain>
    </source>
</reference>
<evidence type="ECO:0000259" key="4">
    <source>
        <dbReference type="PROSITE" id="PS50893"/>
    </source>
</evidence>
<dbReference type="PANTHER" id="PTHR42781:SF8">
    <property type="entry name" value="BICARBONATE TRANSPORT ATP-BINDING PROTEIN CMPC"/>
    <property type="match status" value="1"/>
</dbReference>
<evidence type="ECO:0000256" key="3">
    <source>
        <dbReference type="ARBA" id="ARBA00022840"/>
    </source>
</evidence>
<organism evidence="5 6">
    <name type="scientific">Marinoscillum furvescens DSM 4134</name>
    <dbReference type="NCBI Taxonomy" id="1122208"/>
    <lineage>
        <taxon>Bacteria</taxon>
        <taxon>Pseudomonadati</taxon>
        <taxon>Bacteroidota</taxon>
        <taxon>Cytophagia</taxon>
        <taxon>Cytophagales</taxon>
        <taxon>Reichenbachiellaceae</taxon>
        <taxon>Marinoscillum</taxon>
    </lineage>
</organism>
<evidence type="ECO:0000256" key="2">
    <source>
        <dbReference type="ARBA" id="ARBA00022741"/>
    </source>
</evidence>
<feature type="domain" description="ABC transporter" evidence="4">
    <location>
        <begin position="4"/>
        <end position="235"/>
    </location>
</feature>
<dbReference type="FunFam" id="3.40.50.300:FF:000425">
    <property type="entry name" value="Probable ABC transporter, ATP-binding subunit"/>
    <property type="match status" value="1"/>
</dbReference>
<dbReference type="InterPro" id="IPR003439">
    <property type="entry name" value="ABC_transporter-like_ATP-bd"/>
</dbReference>
<dbReference type="GO" id="GO:0005524">
    <property type="term" value="F:ATP binding"/>
    <property type="evidence" value="ECO:0007669"/>
    <property type="project" value="UniProtKB-KW"/>
</dbReference>
<dbReference type="InterPro" id="IPR050093">
    <property type="entry name" value="ABC_SmlMolc_Importer"/>
</dbReference>
<dbReference type="GO" id="GO:0015697">
    <property type="term" value="P:quaternary ammonium group transport"/>
    <property type="evidence" value="ECO:0007669"/>
    <property type="project" value="UniProtKB-ARBA"/>
</dbReference>
<dbReference type="Proteomes" id="UP000256779">
    <property type="component" value="Unassembled WGS sequence"/>
</dbReference>
<dbReference type="AlphaFoldDB" id="A0A3D9LA70"/>
<dbReference type="InterPro" id="IPR017871">
    <property type="entry name" value="ABC_transporter-like_CS"/>
</dbReference>
<dbReference type="Pfam" id="PF00005">
    <property type="entry name" value="ABC_tran"/>
    <property type="match status" value="1"/>
</dbReference>
<sequence>MAIIQLENVQKSFEQKPVLRRISMDIHEGETVALLGKSGSGKTTLLKHLNALLKPDDGRVCFQGTPIDTLKPHILRRQMGYVIQDVGLLPHLSIEENLTMPLRITGRSASQDTIIELIELVGLHEKYLNRMPHELSGGQQQRVGIARALATNPQVILMDEPFSALDNITRIQLQDDFLNLKGLAAKTIIMVTHDVFEAFKLADRIALLHDGELMQFDTPINLLTKPASNHVADFLKNDHLLLKMHQITCHQLGHHSTKTVFHALESDELKSTEKLAIMQAFLNFHS</sequence>
<keyword evidence="3 5" id="KW-0067">ATP-binding</keyword>
<dbReference type="SMART" id="SM00382">
    <property type="entry name" value="AAA"/>
    <property type="match status" value="1"/>
</dbReference>
<evidence type="ECO:0000313" key="6">
    <source>
        <dbReference type="Proteomes" id="UP000256779"/>
    </source>
</evidence>
<keyword evidence="2" id="KW-0547">Nucleotide-binding</keyword>
<dbReference type="OrthoDB" id="9782239at2"/>
<keyword evidence="6" id="KW-1185">Reference proteome</keyword>
<protein>
    <submittedName>
        <fullName evidence="5">Osmoprotectant transport system ATP-binding protein</fullName>
    </submittedName>
</protein>
<dbReference type="PROSITE" id="PS50893">
    <property type="entry name" value="ABC_TRANSPORTER_2"/>
    <property type="match status" value="1"/>
</dbReference>
<dbReference type="RefSeq" id="WP_115866686.1">
    <property type="nucleotide sequence ID" value="NZ_QREG01000002.1"/>
</dbReference>
<comment type="caution">
    <text evidence="5">The sequence shown here is derived from an EMBL/GenBank/DDBJ whole genome shotgun (WGS) entry which is preliminary data.</text>
</comment>
<dbReference type="SUPFAM" id="SSF52540">
    <property type="entry name" value="P-loop containing nucleoside triphosphate hydrolases"/>
    <property type="match status" value="1"/>
</dbReference>
<gene>
    <name evidence="5" type="ORF">C7460_102177</name>
</gene>
<proteinExistence type="predicted"/>
<keyword evidence="1" id="KW-0813">Transport</keyword>
<dbReference type="EMBL" id="QREG01000002">
    <property type="protein sequence ID" value="REE02153.1"/>
    <property type="molecule type" value="Genomic_DNA"/>
</dbReference>
<evidence type="ECO:0000256" key="1">
    <source>
        <dbReference type="ARBA" id="ARBA00022448"/>
    </source>
</evidence>
<evidence type="ECO:0000313" key="5">
    <source>
        <dbReference type="EMBL" id="REE02153.1"/>
    </source>
</evidence>
<dbReference type="GO" id="GO:0016887">
    <property type="term" value="F:ATP hydrolysis activity"/>
    <property type="evidence" value="ECO:0007669"/>
    <property type="project" value="InterPro"/>
</dbReference>
<accession>A0A3D9LA70</accession>
<dbReference type="Gene3D" id="3.40.50.300">
    <property type="entry name" value="P-loop containing nucleotide triphosphate hydrolases"/>
    <property type="match status" value="1"/>
</dbReference>
<name>A0A3D9LA70_MARFU</name>
<dbReference type="PROSITE" id="PS00211">
    <property type="entry name" value="ABC_TRANSPORTER_1"/>
    <property type="match status" value="1"/>
</dbReference>
<dbReference type="InterPro" id="IPR003593">
    <property type="entry name" value="AAA+_ATPase"/>
</dbReference>
<dbReference type="InterPro" id="IPR027417">
    <property type="entry name" value="P-loop_NTPase"/>
</dbReference>
<dbReference type="PANTHER" id="PTHR42781">
    <property type="entry name" value="SPERMIDINE/PUTRESCINE IMPORT ATP-BINDING PROTEIN POTA"/>
    <property type="match status" value="1"/>
</dbReference>